<name>A0A9J6BD92_POLVA</name>
<proteinExistence type="predicted"/>
<evidence type="ECO:0000313" key="1">
    <source>
        <dbReference type="EMBL" id="KAG5667709.1"/>
    </source>
</evidence>
<keyword evidence="2" id="KW-1185">Reference proteome</keyword>
<dbReference type="AlphaFoldDB" id="A0A9J6BD92"/>
<gene>
    <name evidence="1" type="ORF">PVAND_015680</name>
</gene>
<organism evidence="1 2">
    <name type="scientific">Polypedilum vanderplanki</name>
    <name type="common">Sleeping chironomid midge</name>
    <dbReference type="NCBI Taxonomy" id="319348"/>
    <lineage>
        <taxon>Eukaryota</taxon>
        <taxon>Metazoa</taxon>
        <taxon>Ecdysozoa</taxon>
        <taxon>Arthropoda</taxon>
        <taxon>Hexapoda</taxon>
        <taxon>Insecta</taxon>
        <taxon>Pterygota</taxon>
        <taxon>Neoptera</taxon>
        <taxon>Endopterygota</taxon>
        <taxon>Diptera</taxon>
        <taxon>Nematocera</taxon>
        <taxon>Chironomoidea</taxon>
        <taxon>Chironomidae</taxon>
        <taxon>Chironominae</taxon>
        <taxon>Polypedilum</taxon>
        <taxon>Polypedilum</taxon>
    </lineage>
</organism>
<evidence type="ECO:0000313" key="2">
    <source>
        <dbReference type="Proteomes" id="UP001107558"/>
    </source>
</evidence>
<comment type="caution">
    <text evidence="1">The sequence shown here is derived from an EMBL/GenBank/DDBJ whole genome shotgun (WGS) entry which is preliminary data.</text>
</comment>
<dbReference type="Proteomes" id="UP001107558">
    <property type="component" value="Chromosome 4"/>
</dbReference>
<accession>A0A9J6BD92</accession>
<sequence>MSDILEINISKEDRLNLGPLFSELEGVESSCDNWIVLKLMSCHEDLALDLLNCLKYFNDKSVTIRAFYRKWNYTVTANATISSENSSTGNMIIDRIYLETFSYTSGENSSSYLLNCWQCIRNEFSISQSLDTLMIDGIRVVKYSNTSLISIATRNAYLNSGLLDALTRIYGSLEKRAIFPIVLAKKLNSDLSCIYKGNLYPYTEEIAKNNLLQQAQKEILLVKPFPETVHKSNANIFNIGTLIINQNPANNNVTSHETATSSQRNIFDRLCPTISQHDEKVCNNVVKQRSKLKLNLKLQKRQISIKKPLLKSVIVVPNKEK</sequence>
<dbReference type="EMBL" id="JADBJN010000004">
    <property type="protein sequence ID" value="KAG5667709.1"/>
    <property type="molecule type" value="Genomic_DNA"/>
</dbReference>
<protein>
    <submittedName>
        <fullName evidence="1">Uncharacterized protein</fullName>
    </submittedName>
</protein>
<reference evidence="1" key="1">
    <citation type="submission" date="2021-03" db="EMBL/GenBank/DDBJ databases">
        <title>Chromosome level genome of the anhydrobiotic midge Polypedilum vanderplanki.</title>
        <authorList>
            <person name="Yoshida Y."/>
            <person name="Kikawada T."/>
            <person name="Gusev O."/>
        </authorList>
    </citation>
    <scope>NUCLEOTIDE SEQUENCE</scope>
    <source>
        <strain evidence="1">NIAS01</strain>
        <tissue evidence="1">Whole body or cell culture</tissue>
    </source>
</reference>